<protein>
    <recommendedName>
        <fullName evidence="4">Major facilitator superfamily (MFS) profile domain-containing protein</fullName>
    </recommendedName>
</protein>
<gene>
    <name evidence="2" type="ORF">Enr17x_40190</name>
</gene>
<keyword evidence="1" id="KW-0812">Transmembrane</keyword>
<evidence type="ECO:0000313" key="3">
    <source>
        <dbReference type="Proteomes" id="UP000318313"/>
    </source>
</evidence>
<sequence length="119" mass="12598">MDAPWFDPTTFGAWFGTVVGGGGGTLCGLLGALCGILSPRGKGRKFILGGMFVFITIGLLLVGTGIFALLSGQPYGIWYPFLLSGFVFAIVNGALIPVIRKNYEQAENRRIAAKSIRVG</sequence>
<evidence type="ECO:0000256" key="1">
    <source>
        <dbReference type="SAM" id="Phobius"/>
    </source>
</evidence>
<dbReference type="EMBL" id="CP037452">
    <property type="protein sequence ID" value="QDV51960.1"/>
    <property type="molecule type" value="Genomic_DNA"/>
</dbReference>
<name>A0A518IFV5_9PLAN</name>
<dbReference type="RefSeq" id="WP_145311343.1">
    <property type="nucleotide sequence ID" value="NZ_CP037452.1"/>
</dbReference>
<dbReference type="OrthoDB" id="282779at2"/>
<proteinExistence type="predicted"/>
<dbReference type="Proteomes" id="UP000318313">
    <property type="component" value="Chromosome"/>
</dbReference>
<feature type="transmembrane region" description="Helical" evidence="1">
    <location>
        <begin position="46"/>
        <end position="71"/>
    </location>
</feature>
<accession>A0A518IFV5</accession>
<keyword evidence="1" id="KW-1133">Transmembrane helix</keyword>
<evidence type="ECO:0000313" key="2">
    <source>
        <dbReference type="EMBL" id="QDV51960.1"/>
    </source>
</evidence>
<keyword evidence="3" id="KW-1185">Reference proteome</keyword>
<keyword evidence="1" id="KW-0472">Membrane</keyword>
<feature type="transmembrane region" description="Helical" evidence="1">
    <location>
        <begin position="12"/>
        <end position="34"/>
    </location>
</feature>
<dbReference type="AlphaFoldDB" id="A0A518IFV5"/>
<feature type="transmembrane region" description="Helical" evidence="1">
    <location>
        <begin position="77"/>
        <end position="99"/>
    </location>
</feature>
<organism evidence="2 3">
    <name type="scientific">Gimesia fumaroli</name>
    <dbReference type="NCBI Taxonomy" id="2527976"/>
    <lineage>
        <taxon>Bacteria</taxon>
        <taxon>Pseudomonadati</taxon>
        <taxon>Planctomycetota</taxon>
        <taxon>Planctomycetia</taxon>
        <taxon>Planctomycetales</taxon>
        <taxon>Planctomycetaceae</taxon>
        <taxon>Gimesia</taxon>
    </lineage>
</organism>
<evidence type="ECO:0008006" key="4">
    <source>
        <dbReference type="Google" id="ProtNLM"/>
    </source>
</evidence>
<reference evidence="2 3" key="1">
    <citation type="submission" date="2019-03" db="EMBL/GenBank/DDBJ databases">
        <title>Deep-cultivation of Planctomycetes and their phenomic and genomic characterization uncovers novel biology.</title>
        <authorList>
            <person name="Wiegand S."/>
            <person name="Jogler M."/>
            <person name="Boedeker C."/>
            <person name="Pinto D."/>
            <person name="Vollmers J."/>
            <person name="Rivas-Marin E."/>
            <person name="Kohn T."/>
            <person name="Peeters S.H."/>
            <person name="Heuer A."/>
            <person name="Rast P."/>
            <person name="Oberbeckmann S."/>
            <person name="Bunk B."/>
            <person name="Jeske O."/>
            <person name="Meyerdierks A."/>
            <person name="Storesund J.E."/>
            <person name="Kallscheuer N."/>
            <person name="Luecker S."/>
            <person name="Lage O.M."/>
            <person name="Pohl T."/>
            <person name="Merkel B.J."/>
            <person name="Hornburger P."/>
            <person name="Mueller R.-W."/>
            <person name="Bruemmer F."/>
            <person name="Labrenz M."/>
            <person name="Spormann A.M."/>
            <person name="Op den Camp H."/>
            <person name="Overmann J."/>
            <person name="Amann R."/>
            <person name="Jetten M.S.M."/>
            <person name="Mascher T."/>
            <person name="Medema M.H."/>
            <person name="Devos D.P."/>
            <person name="Kaster A.-K."/>
            <person name="Ovreas L."/>
            <person name="Rohde M."/>
            <person name="Galperin M.Y."/>
            <person name="Jogler C."/>
        </authorList>
    </citation>
    <scope>NUCLEOTIDE SEQUENCE [LARGE SCALE GENOMIC DNA]</scope>
    <source>
        <strain evidence="2 3">Enr17</strain>
    </source>
</reference>
<dbReference type="KEGG" id="gfm:Enr17x_40190"/>